<name>A0A836C8F7_9STRA</name>
<dbReference type="PROSITE" id="PS50115">
    <property type="entry name" value="ARFGAP"/>
    <property type="match status" value="1"/>
</dbReference>
<evidence type="ECO:0000313" key="8">
    <source>
        <dbReference type="Proteomes" id="UP000664859"/>
    </source>
</evidence>
<dbReference type="GO" id="GO:0005737">
    <property type="term" value="C:cytoplasm"/>
    <property type="evidence" value="ECO:0007669"/>
    <property type="project" value="TreeGrafter"/>
</dbReference>
<dbReference type="AlphaFoldDB" id="A0A836C8F7"/>
<dbReference type="PRINTS" id="PR00405">
    <property type="entry name" value="REVINTRACTNG"/>
</dbReference>
<keyword evidence="8" id="KW-1185">Reference proteome</keyword>
<reference evidence="7" key="1">
    <citation type="submission" date="2021-02" db="EMBL/GenBank/DDBJ databases">
        <title>First Annotated Genome of the Yellow-green Alga Tribonema minus.</title>
        <authorList>
            <person name="Mahan K.M."/>
        </authorList>
    </citation>
    <scope>NUCLEOTIDE SEQUENCE</scope>
    <source>
        <strain evidence="7">UTEX B ZZ1240</strain>
    </source>
</reference>
<dbReference type="InterPro" id="IPR001164">
    <property type="entry name" value="ArfGAP_dom"/>
</dbReference>
<keyword evidence="2" id="KW-0479">Metal-binding</keyword>
<dbReference type="SMART" id="SM00105">
    <property type="entry name" value="ArfGap"/>
    <property type="match status" value="1"/>
</dbReference>
<organism evidence="7 8">
    <name type="scientific">Tribonema minus</name>
    <dbReference type="NCBI Taxonomy" id="303371"/>
    <lineage>
        <taxon>Eukaryota</taxon>
        <taxon>Sar</taxon>
        <taxon>Stramenopiles</taxon>
        <taxon>Ochrophyta</taxon>
        <taxon>PX clade</taxon>
        <taxon>Xanthophyceae</taxon>
        <taxon>Tribonematales</taxon>
        <taxon>Tribonemataceae</taxon>
        <taxon>Tribonema</taxon>
    </lineage>
</organism>
<dbReference type="Gene3D" id="1.10.220.150">
    <property type="entry name" value="Arf GTPase activating protein"/>
    <property type="match status" value="1"/>
</dbReference>
<dbReference type="InterPro" id="IPR051718">
    <property type="entry name" value="ARF_GTPase-activating"/>
</dbReference>
<dbReference type="InterPro" id="IPR038508">
    <property type="entry name" value="ArfGAP_dom_sf"/>
</dbReference>
<sequence>MTSPQDKKRLEALVKREDNRFCADCGCREPRWASVNLGLFICLGCSGIHRNLGVHISFVRSVNLDTWKTEQVDKMERIGNARAKAYYEANVPPGTPVPTESSSVRELDKWIRSKYEHKRYIARGP</sequence>
<dbReference type="GO" id="GO:0008270">
    <property type="term" value="F:zinc ion binding"/>
    <property type="evidence" value="ECO:0007669"/>
    <property type="project" value="UniProtKB-KW"/>
</dbReference>
<evidence type="ECO:0000256" key="4">
    <source>
        <dbReference type="ARBA" id="ARBA00022833"/>
    </source>
</evidence>
<dbReference type="OrthoDB" id="983479at2759"/>
<evidence type="ECO:0000313" key="7">
    <source>
        <dbReference type="EMBL" id="KAG5176484.1"/>
    </source>
</evidence>
<dbReference type="SUPFAM" id="SSF57863">
    <property type="entry name" value="ArfGap/RecO-like zinc finger"/>
    <property type="match status" value="1"/>
</dbReference>
<dbReference type="CDD" id="cd08204">
    <property type="entry name" value="ArfGap"/>
    <property type="match status" value="1"/>
</dbReference>
<dbReference type="PANTHER" id="PTHR45705:SF1">
    <property type="entry name" value="FI20236P1"/>
    <property type="match status" value="1"/>
</dbReference>
<keyword evidence="4" id="KW-0862">Zinc</keyword>
<dbReference type="GO" id="GO:0005096">
    <property type="term" value="F:GTPase activator activity"/>
    <property type="evidence" value="ECO:0007669"/>
    <property type="project" value="UniProtKB-KW"/>
</dbReference>
<accession>A0A836C8F7</accession>
<evidence type="ECO:0000256" key="1">
    <source>
        <dbReference type="ARBA" id="ARBA00022468"/>
    </source>
</evidence>
<evidence type="ECO:0000256" key="3">
    <source>
        <dbReference type="ARBA" id="ARBA00022771"/>
    </source>
</evidence>
<gene>
    <name evidence="7" type="ORF">JKP88DRAFT_196603</name>
</gene>
<proteinExistence type="predicted"/>
<dbReference type="Proteomes" id="UP000664859">
    <property type="component" value="Unassembled WGS sequence"/>
</dbReference>
<dbReference type="InterPro" id="IPR037278">
    <property type="entry name" value="ARFGAP/RecO"/>
</dbReference>
<keyword evidence="1" id="KW-0343">GTPase activation</keyword>
<dbReference type="FunFam" id="1.10.220.150:FF:000009">
    <property type="entry name" value="stromal membrane-associated protein 1 isoform X1"/>
    <property type="match status" value="1"/>
</dbReference>
<evidence type="ECO:0000256" key="2">
    <source>
        <dbReference type="ARBA" id="ARBA00022723"/>
    </source>
</evidence>
<dbReference type="PANTHER" id="PTHR45705">
    <property type="entry name" value="FI20236P1"/>
    <property type="match status" value="1"/>
</dbReference>
<evidence type="ECO:0000256" key="5">
    <source>
        <dbReference type="PROSITE-ProRule" id="PRU00288"/>
    </source>
</evidence>
<feature type="domain" description="Arf-GAP" evidence="6">
    <location>
        <begin position="7"/>
        <end position="125"/>
    </location>
</feature>
<keyword evidence="3 5" id="KW-0863">Zinc-finger</keyword>
<protein>
    <recommendedName>
        <fullName evidence="6">Arf-GAP domain-containing protein</fullName>
    </recommendedName>
</protein>
<comment type="caution">
    <text evidence="7">The sequence shown here is derived from an EMBL/GenBank/DDBJ whole genome shotgun (WGS) entry which is preliminary data.</text>
</comment>
<dbReference type="EMBL" id="JAFCMP010000536">
    <property type="protein sequence ID" value="KAG5176484.1"/>
    <property type="molecule type" value="Genomic_DNA"/>
</dbReference>
<dbReference type="Pfam" id="PF01412">
    <property type="entry name" value="ArfGap"/>
    <property type="match status" value="1"/>
</dbReference>
<evidence type="ECO:0000259" key="6">
    <source>
        <dbReference type="PROSITE" id="PS50115"/>
    </source>
</evidence>
<feature type="non-terminal residue" evidence="7">
    <location>
        <position position="125"/>
    </location>
</feature>